<dbReference type="GO" id="GO:0005886">
    <property type="term" value="C:plasma membrane"/>
    <property type="evidence" value="ECO:0007669"/>
    <property type="project" value="UniProtKB-SubCell"/>
</dbReference>
<evidence type="ECO:0000256" key="5">
    <source>
        <dbReference type="SAM" id="Phobius"/>
    </source>
</evidence>
<feature type="domain" description="ABC transmembrane type-1" evidence="6">
    <location>
        <begin position="22"/>
        <end position="304"/>
    </location>
</feature>
<dbReference type="AlphaFoldDB" id="A0A2U1DMT7"/>
<feature type="transmembrane region" description="Helical" evidence="5">
    <location>
        <begin position="246"/>
        <end position="268"/>
    </location>
</feature>
<reference evidence="7 8" key="1">
    <citation type="submission" date="2018-04" db="EMBL/GenBank/DDBJ databases">
        <title>Genomic Encyclopedia of Type Strains, Phase IV (KMG-IV): sequencing the most valuable type-strain genomes for metagenomic binning, comparative biology and taxonomic classification.</title>
        <authorList>
            <person name="Goeker M."/>
        </authorList>
    </citation>
    <scope>NUCLEOTIDE SEQUENCE [LARGE SCALE GENOMIC DNA]</scope>
    <source>
        <strain evidence="7 8">DSM 20705</strain>
    </source>
</reference>
<evidence type="ECO:0000313" key="7">
    <source>
        <dbReference type="EMBL" id="PVY88997.1"/>
    </source>
</evidence>
<dbReference type="GO" id="GO:0034040">
    <property type="term" value="F:ATPase-coupled lipid transmembrane transporter activity"/>
    <property type="evidence" value="ECO:0007669"/>
    <property type="project" value="TreeGrafter"/>
</dbReference>
<dbReference type="PROSITE" id="PS50929">
    <property type="entry name" value="ABC_TM1F"/>
    <property type="match status" value="1"/>
</dbReference>
<keyword evidence="8" id="KW-1185">Reference proteome</keyword>
<dbReference type="Gene3D" id="1.20.1560.10">
    <property type="entry name" value="ABC transporter type 1, transmembrane domain"/>
    <property type="match status" value="1"/>
</dbReference>
<evidence type="ECO:0000259" key="6">
    <source>
        <dbReference type="PROSITE" id="PS50929"/>
    </source>
</evidence>
<feature type="transmembrane region" description="Helical" evidence="5">
    <location>
        <begin position="135"/>
        <end position="155"/>
    </location>
</feature>
<gene>
    <name evidence="7" type="ORF">C7381_11222</name>
</gene>
<dbReference type="CDD" id="cd07346">
    <property type="entry name" value="ABC_6TM_exporters"/>
    <property type="match status" value="1"/>
</dbReference>
<keyword evidence="2 5" id="KW-0812">Transmembrane</keyword>
<dbReference type="GO" id="GO:0005524">
    <property type="term" value="F:ATP binding"/>
    <property type="evidence" value="ECO:0007669"/>
    <property type="project" value="InterPro"/>
</dbReference>
<organism evidence="7 8">
    <name type="scientific">Ezakiella coagulans</name>
    <dbReference type="NCBI Taxonomy" id="46507"/>
    <lineage>
        <taxon>Bacteria</taxon>
        <taxon>Bacillati</taxon>
        <taxon>Bacillota</taxon>
        <taxon>Tissierellia</taxon>
        <taxon>Ezakiella</taxon>
    </lineage>
</organism>
<evidence type="ECO:0000256" key="1">
    <source>
        <dbReference type="ARBA" id="ARBA00004651"/>
    </source>
</evidence>
<dbReference type="InterPro" id="IPR036640">
    <property type="entry name" value="ABC1_TM_sf"/>
</dbReference>
<dbReference type="InterPro" id="IPR011527">
    <property type="entry name" value="ABC1_TM_dom"/>
</dbReference>
<dbReference type="SUPFAM" id="SSF90123">
    <property type="entry name" value="ABC transporter transmembrane region"/>
    <property type="match status" value="1"/>
</dbReference>
<dbReference type="SUPFAM" id="SSF52540">
    <property type="entry name" value="P-loop containing nucleoside triphosphate hydrolases"/>
    <property type="match status" value="1"/>
</dbReference>
<feature type="transmembrane region" description="Helical" evidence="5">
    <location>
        <begin position="61"/>
        <end position="81"/>
    </location>
</feature>
<comment type="subcellular location">
    <subcellularLocation>
        <location evidence="1">Cell membrane</location>
        <topology evidence="1">Multi-pass membrane protein</topology>
    </subcellularLocation>
</comment>
<evidence type="ECO:0000313" key="8">
    <source>
        <dbReference type="Proteomes" id="UP000245793"/>
    </source>
</evidence>
<accession>A0A2U1DMT7</accession>
<evidence type="ECO:0000256" key="2">
    <source>
        <dbReference type="ARBA" id="ARBA00022692"/>
    </source>
</evidence>
<comment type="caution">
    <text evidence="7">The sequence shown here is derived from an EMBL/GenBank/DDBJ whole genome shotgun (WGS) entry which is preliminary data.</text>
</comment>
<dbReference type="InterPro" id="IPR027417">
    <property type="entry name" value="P-loop_NTPase"/>
</dbReference>
<dbReference type="Proteomes" id="UP000245793">
    <property type="component" value="Unassembled WGS sequence"/>
</dbReference>
<keyword evidence="3 5" id="KW-1133">Transmembrane helix</keyword>
<proteinExistence type="predicted"/>
<dbReference type="PANTHER" id="PTHR24221:SF654">
    <property type="entry name" value="ATP-BINDING CASSETTE SUB-FAMILY B MEMBER 6"/>
    <property type="match status" value="1"/>
</dbReference>
<dbReference type="InterPro" id="IPR039421">
    <property type="entry name" value="Type_1_exporter"/>
</dbReference>
<evidence type="ECO:0000256" key="3">
    <source>
        <dbReference type="ARBA" id="ARBA00022989"/>
    </source>
</evidence>
<protein>
    <submittedName>
        <fullName evidence="7">ABC transporter transmembrane protein</fullName>
    </submittedName>
</protein>
<feature type="transmembrane region" description="Helical" evidence="5">
    <location>
        <begin position="20"/>
        <end position="41"/>
    </location>
</feature>
<dbReference type="Gene3D" id="3.40.50.300">
    <property type="entry name" value="P-loop containing nucleotide triphosphate hydrolases"/>
    <property type="match status" value="1"/>
</dbReference>
<name>A0A2U1DMT7_9FIRM</name>
<dbReference type="EMBL" id="QEKV01000012">
    <property type="protein sequence ID" value="PVY88997.1"/>
    <property type="molecule type" value="Genomic_DNA"/>
</dbReference>
<dbReference type="Pfam" id="PF00664">
    <property type="entry name" value="ABC_membrane"/>
    <property type="match status" value="1"/>
</dbReference>
<sequence length="411" mass="47011">MRKILKRSYSYLREHRWKVVYGVILSLLNTAFGILSSYSLKILIDDVLMKNNAEWLWPLEFVFMGVVFFGAIFMILSAKVFNTVAAKCMLKIKEKTFKHYLKMNYEDATTIDKSEVTNVLTYSIDSLGDVLSSGIPMMISSIISIVLIVGVMIYIDYRLTIISMFVYPLLIFVNNMLQKIISKEQDVYYDRRQDVLKAIDDTVKCRDEVWSYNLLESVSDEFMKKARALEKSRVRLMVIGEFRSQASWVLIMVPYQAILYGIGGMWMIKTGNPTLGTLMVFSNFTNYLINPIMRLVNISTDISQAGVSFEKLDAFTDRKEQKSDFDYASDSLASARNLSFKYKNTDRNILSNLDFDIGLGKTTVLWGESGSGDSDIMMTDTINPLKSKFKGFHKTFKQDDLGLSLSSFLLN</sequence>
<keyword evidence="4 5" id="KW-0472">Membrane</keyword>
<evidence type="ECO:0000256" key="4">
    <source>
        <dbReference type="ARBA" id="ARBA00023136"/>
    </source>
</evidence>
<dbReference type="GO" id="GO:0140359">
    <property type="term" value="F:ABC-type transporter activity"/>
    <property type="evidence" value="ECO:0007669"/>
    <property type="project" value="InterPro"/>
</dbReference>
<dbReference type="PANTHER" id="PTHR24221">
    <property type="entry name" value="ATP-BINDING CASSETTE SUB-FAMILY B"/>
    <property type="match status" value="1"/>
</dbReference>
<feature type="transmembrane region" description="Helical" evidence="5">
    <location>
        <begin position="161"/>
        <end position="177"/>
    </location>
</feature>